<keyword evidence="4 13" id="KW-0436">Ligase</keyword>
<sequence>MESYKSSLAVGNEKLVGQSNSNIKAQRFRFCLRPSQSPTYYNLCHYLQEKGWKRTYFNWWAHFSEKNFQFDFHAAQCLEFKHSLAALVAQFCPNVMPLTYCINDDNWFAILNEIADEYYRKDNQLLDQMEHVAWILKPALLNNGQHIKIFEKLSQLEQHYLSADRLGGQHVLQRYLWQPHLLKGPQFGHKYSIRMFVVLTNYAGAYLYPEGYFNVGLRPYQTDNFIDLRPHLTNEHLSDDELNVVQIRTRQYDLFKPFYPQIKNIISEVIHGLQQLYPQAFICRKQKALAIFGFDFIVDSKSQVWLLEANHAPCFPISAGHPLQHTLYHDFWQALIANFIIPIALQQSVNTVKYELFDAVGAGI</sequence>
<name>A0A098FZI2_9GAMM</name>
<accession>A0A098FZI2</accession>
<keyword evidence="14" id="KW-1185">Reference proteome</keyword>
<dbReference type="PROSITE" id="PS51221">
    <property type="entry name" value="TTL"/>
    <property type="match status" value="1"/>
</dbReference>
<keyword evidence="6" id="KW-0067">ATP-binding</keyword>
<evidence type="ECO:0000256" key="9">
    <source>
        <dbReference type="ARBA" id="ARBA00037791"/>
    </source>
</evidence>
<dbReference type="Gene3D" id="3.30.470.20">
    <property type="entry name" value="ATP-grasp fold, B domain"/>
    <property type="match status" value="1"/>
</dbReference>
<dbReference type="AlphaFoldDB" id="A0A098FZI2"/>
<evidence type="ECO:0000256" key="5">
    <source>
        <dbReference type="ARBA" id="ARBA00022741"/>
    </source>
</evidence>
<organism evidence="13 14">
    <name type="scientific">Legionella fallonii LLAP-10</name>
    <dbReference type="NCBI Taxonomy" id="1212491"/>
    <lineage>
        <taxon>Bacteria</taxon>
        <taxon>Pseudomonadati</taxon>
        <taxon>Pseudomonadota</taxon>
        <taxon>Gammaproteobacteria</taxon>
        <taxon>Legionellales</taxon>
        <taxon>Legionellaceae</taxon>
        <taxon>Legionella</taxon>
    </lineage>
</organism>
<dbReference type="GO" id="GO:0005524">
    <property type="term" value="F:ATP binding"/>
    <property type="evidence" value="ECO:0007669"/>
    <property type="project" value="UniProtKB-KW"/>
</dbReference>
<comment type="cofactor">
    <cofactor evidence="1">
        <name>Mg(2+)</name>
        <dbReference type="ChEBI" id="CHEBI:18420"/>
    </cofactor>
</comment>
<evidence type="ECO:0000256" key="1">
    <source>
        <dbReference type="ARBA" id="ARBA00001946"/>
    </source>
</evidence>
<evidence type="ECO:0000256" key="8">
    <source>
        <dbReference type="ARBA" id="ARBA00022958"/>
    </source>
</evidence>
<evidence type="ECO:0000256" key="10">
    <source>
        <dbReference type="ARBA" id="ARBA00038960"/>
    </source>
</evidence>
<dbReference type="Proteomes" id="UP000032430">
    <property type="component" value="Chromosome I"/>
</dbReference>
<protein>
    <recommendedName>
        <fullName evidence="11">Tubulin--tyrosine ligase</fullName>
        <ecNumber evidence="10">6.3.2.25</ecNumber>
    </recommendedName>
</protein>
<reference evidence="14" key="1">
    <citation type="submission" date="2014-09" db="EMBL/GenBank/DDBJ databases">
        <authorList>
            <person name="Gomez-Valero L."/>
        </authorList>
    </citation>
    <scope>NUCLEOTIDE SEQUENCE [LARGE SCALE GENOMIC DNA]</scope>
    <source>
        <strain evidence="14">ATCC700992</strain>
    </source>
</reference>
<gene>
    <name evidence="13" type="ORF">LFA_0156</name>
</gene>
<proteinExistence type="predicted"/>
<evidence type="ECO:0000256" key="12">
    <source>
        <dbReference type="ARBA" id="ARBA00047950"/>
    </source>
</evidence>
<evidence type="ECO:0000256" key="11">
    <source>
        <dbReference type="ARBA" id="ARBA00041021"/>
    </source>
</evidence>
<evidence type="ECO:0000256" key="3">
    <source>
        <dbReference type="ARBA" id="ARBA00011245"/>
    </source>
</evidence>
<dbReference type="RefSeq" id="WP_052673796.1">
    <property type="nucleotide sequence ID" value="NZ_LN614827.1"/>
</dbReference>
<dbReference type="PANTHER" id="PTHR46570">
    <property type="entry name" value="TUBULIN--TYROSINE LIGASE"/>
    <property type="match status" value="1"/>
</dbReference>
<dbReference type="Pfam" id="PF03133">
    <property type="entry name" value="TTL"/>
    <property type="match status" value="1"/>
</dbReference>
<dbReference type="InterPro" id="IPR004344">
    <property type="entry name" value="TTL/TTLL_fam"/>
</dbReference>
<evidence type="ECO:0000256" key="7">
    <source>
        <dbReference type="ARBA" id="ARBA00022842"/>
    </source>
</evidence>
<evidence type="ECO:0000256" key="6">
    <source>
        <dbReference type="ARBA" id="ARBA00022840"/>
    </source>
</evidence>
<keyword evidence="7" id="KW-0460">Magnesium</keyword>
<dbReference type="SMR" id="A0A098FZI2"/>
<keyword evidence="8" id="KW-0630">Potassium</keyword>
<dbReference type="STRING" id="1212491.LFA_0156"/>
<dbReference type="GO" id="GO:0005876">
    <property type="term" value="C:spindle microtubule"/>
    <property type="evidence" value="ECO:0007669"/>
    <property type="project" value="TreeGrafter"/>
</dbReference>
<comment type="subunit">
    <text evidence="3">Monomer.</text>
</comment>
<dbReference type="GO" id="GO:0004835">
    <property type="term" value="F:tubulin-tyrosine ligase activity"/>
    <property type="evidence" value="ECO:0007669"/>
    <property type="project" value="UniProtKB-EC"/>
</dbReference>
<dbReference type="EMBL" id="LN614827">
    <property type="protein sequence ID" value="CEG55637.1"/>
    <property type="molecule type" value="Genomic_DNA"/>
</dbReference>
<dbReference type="GO" id="GO:0000226">
    <property type="term" value="P:microtubule cytoskeleton organization"/>
    <property type="evidence" value="ECO:0007669"/>
    <property type="project" value="TreeGrafter"/>
</dbReference>
<dbReference type="SUPFAM" id="SSF56059">
    <property type="entry name" value="Glutathione synthetase ATP-binding domain-like"/>
    <property type="match status" value="1"/>
</dbReference>
<dbReference type="EC" id="6.3.2.25" evidence="10"/>
<comment type="function">
    <text evidence="9">Catalyzes the post-translational addition of a tyrosine to the C-terminal end of detyrosinated alpha-tubulin.</text>
</comment>
<evidence type="ECO:0000256" key="4">
    <source>
        <dbReference type="ARBA" id="ARBA00022598"/>
    </source>
</evidence>
<comment type="catalytic activity">
    <reaction evidence="12">
        <text>C-terminal L-alpha-aminoacyl-L-glutamyl-L-glutamyl-[tubulin] + L-tyrosine + ATP = C-terminal L-alpha-aminoacyl-L-glutamyl-L-glutamyl-L-tyrosyl-[tubulin] + ADP + phosphate + H(+)</text>
        <dbReference type="Rhea" id="RHEA:17605"/>
        <dbReference type="Rhea" id="RHEA-COMP:16434"/>
        <dbReference type="Rhea" id="RHEA-COMP:16435"/>
        <dbReference type="ChEBI" id="CHEBI:15378"/>
        <dbReference type="ChEBI" id="CHEBI:30616"/>
        <dbReference type="ChEBI" id="CHEBI:43474"/>
        <dbReference type="ChEBI" id="CHEBI:58315"/>
        <dbReference type="ChEBI" id="CHEBI:149554"/>
        <dbReference type="ChEBI" id="CHEBI:149555"/>
        <dbReference type="ChEBI" id="CHEBI:456216"/>
        <dbReference type="EC" id="6.3.2.25"/>
    </reaction>
</comment>
<dbReference type="PANTHER" id="PTHR46570:SF1">
    <property type="entry name" value="TUBULIN--TYROSINE LIGASE"/>
    <property type="match status" value="1"/>
</dbReference>
<dbReference type="HOGENOM" id="CLU_010131_2_2_6"/>
<evidence type="ECO:0000313" key="13">
    <source>
        <dbReference type="EMBL" id="CEG55637.1"/>
    </source>
</evidence>
<dbReference type="KEGG" id="lfa:LFA_0156"/>
<keyword evidence="5" id="KW-0547">Nucleotide-binding</keyword>
<dbReference type="InterPro" id="IPR052492">
    <property type="entry name" value="Tubulin-tyrosine_ligase"/>
</dbReference>
<comment type="cofactor">
    <cofactor evidence="2">
        <name>K(+)</name>
        <dbReference type="ChEBI" id="CHEBI:29103"/>
    </cofactor>
</comment>
<evidence type="ECO:0000256" key="2">
    <source>
        <dbReference type="ARBA" id="ARBA00001958"/>
    </source>
</evidence>
<evidence type="ECO:0000313" key="14">
    <source>
        <dbReference type="Proteomes" id="UP000032430"/>
    </source>
</evidence>